<protein>
    <submittedName>
        <fullName evidence="7">ABC transporter ATP-binding protein</fullName>
    </submittedName>
</protein>
<evidence type="ECO:0000313" key="7">
    <source>
        <dbReference type="EMBL" id="QDY97730.1"/>
    </source>
</evidence>
<evidence type="ECO:0000256" key="3">
    <source>
        <dbReference type="ARBA" id="ARBA00022448"/>
    </source>
</evidence>
<reference evidence="7 8" key="1">
    <citation type="journal article" date="2017" name="Genome Announc.">
        <title>Draft Genome Sequence of Agrobacterium tumefaciens Biovar 1 Strain 186, Isolated from Walnut.</title>
        <authorList>
            <person name="Poret-Peterson A.T."/>
            <person name="Bhatnagar S."/>
            <person name="McClean A.E."/>
            <person name="Kluepfel D.A."/>
        </authorList>
    </citation>
    <scope>NUCLEOTIDE SEQUENCE [LARGE SCALE GENOMIC DNA]</scope>
    <source>
        <strain evidence="7 8">186</strain>
    </source>
</reference>
<evidence type="ECO:0000256" key="4">
    <source>
        <dbReference type="ARBA" id="ARBA00022741"/>
    </source>
</evidence>
<dbReference type="CDD" id="cd03257">
    <property type="entry name" value="ABC_NikE_OppD_transporters"/>
    <property type="match status" value="2"/>
</dbReference>
<dbReference type="GO" id="GO:0016887">
    <property type="term" value="F:ATP hydrolysis activity"/>
    <property type="evidence" value="ECO:0007669"/>
    <property type="project" value="InterPro"/>
</dbReference>
<keyword evidence="7" id="KW-0614">Plasmid</keyword>
<dbReference type="InterPro" id="IPR027417">
    <property type="entry name" value="P-loop_NTPase"/>
</dbReference>
<dbReference type="SUPFAM" id="SSF52540">
    <property type="entry name" value="P-loop containing nucleoside triphosphate hydrolases"/>
    <property type="match status" value="2"/>
</dbReference>
<dbReference type="GO" id="GO:0055085">
    <property type="term" value="P:transmembrane transport"/>
    <property type="evidence" value="ECO:0007669"/>
    <property type="project" value="UniProtKB-ARBA"/>
</dbReference>
<dbReference type="NCBIfam" id="NF007739">
    <property type="entry name" value="PRK10419.1"/>
    <property type="match status" value="2"/>
</dbReference>
<dbReference type="GO" id="GO:0005886">
    <property type="term" value="C:plasma membrane"/>
    <property type="evidence" value="ECO:0007669"/>
    <property type="project" value="UniProtKB-SubCell"/>
</dbReference>
<dbReference type="NCBIfam" id="NF008453">
    <property type="entry name" value="PRK11308.1"/>
    <property type="match status" value="2"/>
</dbReference>
<comment type="similarity">
    <text evidence="2">Belongs to the ABC transporter superfamily.</text>
</comment>
<dbReference type="Proteomes" id="UP000222296">
    <property type="component" value="Plasmid pAt"/>
</dbReference>
<dbReference type="PROSITE" id="PS00211">
    <property type="entry name" value="ABC_TRANSPORTER_1"/>
    <property type="match status" value="1"/>
</dbReference>
<keyword evidence="3" id="KW-0813">Transport</keyword>
<dbReference type="PANTHER" id="PTHR43776">
    <property type="entry name" value="TRANSPORT ATP-BINDING PROTEIN"/>
    <property type="match status" value="1"/>
</dbReference>
<dbReference type="SMART" id="SM00382">
    <property type="entry name" value="AAA"/>
    <property type="match status" value="2"/>
</dbReference>
<gene>
    <name evidence="7" type="ORF">CG010_026695</name>
</gene>
<name>A0AAP9E9Y3_AGRTU</name>
<dbReference type="GO" id="GO:0015833">
    <property type="term" value="P:peptide transport"/>
    <property type="evidence" value="ECO:0007669"/>
    <property type="project" value="InterPro"/>
</dbReference>
<dbReference type="PROSITE" id="PS50893">
    <property type="entry name" value="ABC_TRANSPORTER_2"/>
    <property type="match status" value="2"/>
</dbReference>
<dbReference type="Pfam" id="PF00005">
    <property type="entry name" value="ABC_tran"/>
    <property type="match status" value="2"/>
</dbReference>
<dbReference type="InterPro" id="IPR050319">
    <property type="entry name" value="ABC_transp_ATP-bind"/>
</dbReference>
<evidence type="ECO:0000313" key="8">
    <source>
        <dbReference type="Proteomes" id="UP000222296"/>
    </source>
</evidence>
<dbReference type="Pfam" id="PF08352">
    <property type="entry name" value="oligo_HPY"/>
    <property type="match status" value="2"/>
</dbReference>
<proteinExistence type="inferred from homology"/>
<dbReference type="InterPro" id="IPR017871">
    <property type="entry name" value="ABC_transporter-like_CS"/>
</dbReference>
<keyword evidence="5 7" id="KW-0067">ATP-binding</keyword>
<comment type="subcellular location">
    <subcellularLocation>
        <location evidence="1">Cell inner membrane</location>
        <topology evidence="1">Peripheral membrane protein</topology>
    </subcellularLocation>
</comment>
<accession>A0AAP9E9Y3</accession>
<dbReference type="InterPro" id="IPR003593">
    <property type="entry name" value="AAA+_ATPase"/>
</dbReference>
<dbReference type="Gene3D" id="3.40.50.300">
    <property type="entry name" value="P-loop containing nucleotide triphosphate hydrolases"/>
    <property type="match status" value="2"/>
</dbReference>
<evidence type="ECO:0000256" key="1">
    <source>
        <dbReference type="ARBA" id="ARBA00004417"/>
    </source>
</evidence>
<organism evidence="7 8">
    <name type="scientific">Agrobacterium tumefaciens</name>
    <dbReference type="NCBI Taxonomy" id="358"/>
    <lineage>
        <taxon>Bacteria</taxon>
        <taxon>Pseudomonadati</taxon>
        <taxon>Pseudomonadota</taxon>
        <taxon>Alphaproteobacteria</taxon>
        <taxon>Hyphomicrobiales</taxon>
        <taxon>Rhizobiaceae</taxon>
        <taxon>Rhizobium/Agrobacterium group</taxon>
        <taxon>Agrobacterium</taxon>
        <taxon>Agrobacterium tumefaciens complex</taxon>
    </lineage>
</organism>
<keyword evidence="4" id="KW-0547">Nucleotide-binding</keyword>
<dbReference type="EMBL" id="CP042276">
    <property type="protein sequence ID" value="QDY97730.1"/>
    <property type="molecule type" value="Genomic_DNA"/>
</dbReference>
<feature type="domain" description="ABC transporter" evidence="6">
    <location>
        <begin position="314"/>
        <end position="558"/>
    </location>
</feature>
<evidence type="ECO:0000259" key="6">
    <source>
        <dbReference type="PROSITE" id="PS50893"/>
    </source>
</evidence>
<dbReference type="AlphaFoldDB" id="A0AAP9E9Y3"/>
<dbReference type="GO" id="GO:0005524">
    <property type="term" value="F:ATP binding"/>
    <property type="evidence" value="ECO:0007669"/>
    <property type="project" value="UniProtKB-KW"/>
</dbReference>
<dbReference type="InterPro" id="IPR013563">
    <property type="entry name" value="Oligopep_ABC_C"/>
</dbReference>
<sequence>MLSGNSWRNDLDRHIDFPGAETDRGILLDIDRLSFWYGDAGQKAPTLDAVSLKVLKGEVVALVGESGSGKSTLINCVIGLHAGHDTRVEAEALRFQQTDLRDLSEREWRRLRGRHIAYVSQDPTGSLNPLTTVGDQLQEALRFFHPNLGRAEAKREALELMRKVGFAEPQNIYGRYPHQLSGGMNQRISIAAALCGEPELLLADEPTSALDVSVQKQVLDHLEKLVVETGTAMLFITHDLAVAADRAERIVVLQHGHVREEGPVETVLASPRHGYTRQLLAAAPFLQDIGEPEKDVGNQAPEKTDSATGENRLLNIEGLEKHFGDHDGSRFTAVGGINLHVDRQETVCVVGESGSGKTTLARLILKLTAADAGNVHFNGYDVRHLSGAALKQYRREAQMVYQNPFASLDLRYNVREILCEPLRIHGIGSRSERRGEASRMLDLVGLPEKFLERRPGELSGGQRQRVAIARALITSPKLLILDEAVSALDVSVQERILELLRSIQQELGLAYLFITHDLSVVHNFSDRVYVMKRGEVVESGSTASVFDAPQHDYTRLLLASAPGQLARGKVENSAAVEPERPYGPAPIVVAR</sequence>
<feature type="domain" description="ABC transporter" evidence="6">
    <location>
        <begin position="28"/>
        <end position="280"/>
    </location>
</feature>
<evidence type="ECO:0000256" key="5">
    <source>
        <dbReference type="ARBA" id="ARBA00022840"/>
    </source>
</evidence>
<geneLocation type="plasmid" evidence="8">
    <name>pat</name>
</geneLocation>
<dbReference type="InterPro" id="IPR003439">
    <property type="entry name" value="ABC_transporter-like_ATP-bd"/>
</dbReference>
<evidence type="ECO:0000256" key="2">
    <source>
        <dbReference type="ARBA" id="ARBA00005417"/>
    </source>
</evidence>